<reference evidence="1 2" key="1">
    <citation type="submission" date="2020-11" db="EMBL/GenBank/DDBJ databases">
        <title>A novel isolate from a Black sea contaminated sediment with potential to produce alkanes: Plantactinospora alkalitolerans sp. nov.</title>
        <authorList>
            <person name="Carro L."/>
            <person name="Veyisoglu A."/>
            <person name="Guven K."/>
            <person name="Schumann P."/>
            <person name="Klenk H.-P."/>
            <person name="Sahin N."/>
        </authorList>
    </citation>
    <scope>NUCLEOTIDE SEQUENCE [LARGE SCALE GENOMIC DNA]</scope>
    <source>
        <strain evidence="1 2">S1510</strain>
    </source>
</reference>
<protein>
    <submittedName>
        <fullName evidence="1">Uncharacterized protein</fullName>
    </submittedName>
</protein>
<name>A0ABS0HA60_9ACTN</name>
<sequence length="103" mass="11736">MERDCAGLTSRTEAADVILLLVLENPGCRRRLVLNHSAWRERAGWPRQPHLDTVGDAVRALERVDPPLLERRGQDWYLTPAGVERARQVAREVQLLTSARMRA</sequence>
<dbReference type="RefSeq" id="WP_196206669.1">
    <property type="nucleotide sequence ID" value="NZ_JADPUN010000422.1"/>
</dbReference>
<proteinExistence type="predicted"/>
<keyword evidence="2" id="KW-1185">Reference proteome</keyword>
<comment type="caution">
    <text evidence="1">The sequence shown here is derived from an EMBL/GenBank/DDBJ whole genome shotgun (WGS) entry which is preliminary data.</text>
</comment>
<evidence type="ECO:0000313" key="2">
    <source>
        <dbReference type="Proteomes" id="UP000638560"/>
    </source>
</evidence>
<dbReference type="EMBL" id="JADPUN010000422">
    <property type="protein sequence ID" value="MBF9135209.1"/>
    <property type="molecule type" value="Genomic_DNA"/>
</dbReference>
<gene>
    <name evidence="1" type="ORF">I0C86_40740</name>
</gene>
<organism evidence="1 2">
    <name type="scientific">Plantactinospora alkalitolerans</name>
    <dbReference type="NCBI Taxonomy" id="2789879"/>
    <lineage>
        <taxon>Bacteria</taxon>
        <taxon>Bacillati</taxon>
        <taxon>Actinomycetota</taxon>
        <taxon>Actinomycetes</taxon>
        <taxon>Micromonosporales</taxon>
        <taxon>Micromonosporaceae</taxon>
        <taxon>Plantactinospora</taxon>
    </lineage>
</organism>
<accession>A0ABS0HA60</accession>
<dbReference type="Proteomes" id="UP000638560">
    <property type="component" value="Unassembled WGS sequence"/>
</dbReference>
<evidence type="ECO:0000313" key="1">
    <source>
        <dbReference type="EMBL" id="MBF9135209.1"/>
    </source>
</evidence>